<dbReference type="Proteomes" id="UP000602510">
    <property type="component" value="Unassembled WGS sequence"/>
</dbReference>
<gene>
    <name evidence="1" type="ORF">GN244_ATG18856</name>
    <name evidence="2" type="ORF">GN958_ATG12710</name>
</gene>
<dbReference type="EMBL" id="WSZM01000817">
    <property type="protein sequence ID" value="KAF4029417.1"/>
    <property type="molecule type" value="Genomic_DNA"/>
</dbReference>
<dbReference type="Proteomes" id="UP000704712">
    <property type="component" value="Unassembled WGS sequence"/>
</dbReference>
<sequence length="112" mass="12804">MKRPSADTRFNKSESKKPRLGACRTRYKTFRDTNFSSNLRSLPHVLNEIESFLLPPEEAMVEAASTNQLDWLKSLVERYDSHVLDAVLLAARLEDIGSLELLTPHIFDSNEL</sequence>
<evidence type="ECO:0000313" key="1">
    <source>
        <dbReference type="EMBL" id="KAF4029417.1"/>
    </source>
</evidence>
<dbReference type="AlphaFoldDB" id="A0A833S628"/>
<evidence type="ECO:0000313" key="3">
    <source>
        <dbReference type="Proteomes" id="UP000602510"/>
    </source>
</evidence>
<name>A0A833S628_PHYIN</name>
<keyword evidence="3" id="KW-1185">Reference proteome</keyword>
<protein>
    <submittedName>
        <fullName evidence="1">Uncharacterized protein</fullName>
    </submittedName>
</protein>
<comment type="caution">
    <text evidence="1">The sequence shown here is derived from an EMBL/GenBank/DDBJ whole genome shotgun (WGS) entry which is preliminary data.</text>
</comment>
<reference evidence="1" key="1">
    <citation type="submission" date="2020-04" db="EMBL/GenBank/DDBJ databases">
        <title>Hybrid Assembly of Korean Phytophthora infestans isolates.</title>
        <authorList>
            <person name="Prokchorchik M."/>
            <person name="Lee Y."/>
            <person name="Seo J."/>
            <person name="Cho J.-H."/>
            <person name="Park Y.-E."/>
            <person name="Jang D.-C."/>
            <person name="Im J.-S."/>
            <person name="Choi J.-G."/>
            <person name="Park H.-J."/>
            <person name="Lee G.-B."/>
            <person name="Lee Y.-G."/>
            <person name="Hong S.-Y."/>
            <person name="Cho K."/>
            <person name="Sohn K.H."/>
        </authorList>
    </citation>
    <scope>NUCLEOTIDE SEQUENCE</scope>
    <source>
        <strain evidence="1">KR_1_A1</strain>
        <strain evidence="2">KR_2_A2</strain>
    </source>
</reference>
<proteinExistence type="predicted"/>
<accession>A0A833S628</accession>
<dbReference type="EMBL" id="JAACNO010001742">
    <property type="protein sequence ID" value="KAF4138101.1"/>
    <property type="molecule type" value="Genomic_DNA"/>
</dbReference>
<evidence type="ECO:0000313" key="2">
    <source>
        <dbReference type="EMBL" id="KAF4138101.1"/>
    </source>
</evidence>
<organism evidence="1 3">
    <name type="scientific">Phytophthora infestans</name>
    <name type="common">Potato late blight agent</name>
    <name type="synonym">Botrytis infestans</name>
    <dbReference type="NCBI Taxonomy" id="4787"/>
    <lineage>
        <taxon>Eukaryota</taxon>
        <taxon>Sar</taxon>
        <taxon>Stramenopiles</taxon>
        <taxon>Oomycota</taxon>
        <taxon>Peronosporomycetes</taxon>
        <taxon>Peronosporales</taxon>
        <taxon>Peronosporaceae</taxon>
        <taxon>Phytophthora</taxon>
    </lineage>
</organism>